<dbReference type="AlphaFoldDB" id="A0A1E3PJ60"/>
<feature type="region of interest" description="Disordered" evidence="1">
    <location>
        <begin position="221"/>
        <end position="257"/>
    </location>
</feature>
<dbReference type="EMBL" id="KV454410">
    <property type="protein sequence ID" value="ODQ65486.1"/>
    <property type="molecule type" value="Genomic_DNA"/>
</dbReference>
<keyword evidence="2" id="KW-0472">Membrane</keyword>
<gene>
    <name evidence="3" type="ORF">NADFUDRAFT_66549</name>
</gene>
<evidence type="ECO:0000313" key="4">
    <source>
        <dbReference type="Proteomes" id="UP000095009"/>
    </source>
</evidence>
<protein>
    <submittedName>
        <fullName evidence="3">Uncharacterized protein</fullName>
    </submittedName>
</protein>
<feature type="transmembrane region" description="Helical" evidence="2">
    <location>
        <begin position="476"/>
        <end position="507"/>
    </location>
</feature>
<evidence type="ECO:0000256" key="1">
    <source>
        <dbReference type="SAM" id="MobiDB-lite"/>
    </source>
</evidence>
<evidence type="ECO:0000313" key="3">
    <source>
        <dbReference type="EMBL" id="ODQ65486.1"/>
    </source>
</evidence>
<name>A0A1E3PJ60_9ASCO</name>
<sequence>MYRRNTRFSQPPYTRAAKEDTQDQPLEQERPKYSESVANNVDSSRFDPRLVNLKPREGFELRPFYKSLFNPPTDSTVDNVQNHVQNRYPRFRTSAGVRDTTSSLANLDKKPEYTPYKSIINDNDYRNTVTEEKHNKLGNQSYYQSYNTNIRPKTSLIHRNESGLQHDVRPAAYDTNVANDERSTSSIPIRHNSDYLRERPQYSTDRANLLRLIPDDHFEKRRPMSTHDTLPNRRPLFPYSNTNDNERPARYTSEPNGVYHSPTKKFLNGTISCNQDDFGDEQIDYGAFYKDRLNRAGNAWDNKNYQTNANAEETINDYNRPFKWRSTPATSNVTNTDKHRSGLADLGAILSENRPRGVSFSSPLHQNRPAHSPVNAPLQLHSSATKPIETLINRLQQQDETLTTEGAQRIVFESLQIDYATLRNTIKDLDTQISTQEKVYSKIIDVLNIGDGGSTWRPHSIWANVKTQLKVQAYDFLMTVMVPAVFSLIICCILYIIFKIFTFIWYWDPN</sequence>
<proteinExistence type="predicted"/>
<reference evidence="3 4" key="1">
    <citation type="journal article" date="2016" name="Proc. Natl. Acad. Sci. U.S.A.">
        <title>Comparative genomics of biotechnologically important yeasts.</title>
        <authorList>
            <person name="Riley R."/>
            <person name="Haridas S."/>
            <person name="Wolfe K.H."/>
            <person name="Lopes M.R."/>
            <person name="Hittinger C.T."/>
            <person name="Goeker M."/>
            <person name="Salamov A.A."/>
            <person name="Wisecaver J.H."/>
            <person name="Long T.M."/>
            <person name="Calvey C.H."/>
            <person name="Aerts A.L."/>
            <person name="Barry K.W."/>
            <person name="Choi C."/>
            <person name="Clum A."/>
            <person name="Coughlan A.Y."/>
            <person name="Deshpande S."/>
            <person name="Douglass A.P."/>
            <person name="Hanson S.J."/>
            <person name="Klenk H.-P."/>
            <person name="LaButti K.M."/>
            <person name="Lapidus A."/>
            <person name="Lindquist E.A."/>
            <person name="Lipzen A.M."/>
            <person name="Meier-Kolthoff J.P."/>
            <person name="Ohm R.A."/>
            <person name="Otillar R.P."/>
            <person name="Pangilinan J.L."/>
            <person name="Peng Y."/>
            <person name="Rokas A."/>
            <person name="Rosa C.A."/>
            <person name="Scheuner C."/>
            <person name="Sibirny A.A."/>
            <person name="Slot J.C."/>
            <person name="Stielow J.B."/>
            <person name="Sun H."/>
            <person name="Kurtzman C.P."/>
            <person name="Blackwell M."/>
            <person name="Grigoriev I.V."/>
            <person name="Jeffries T.W."/>
        </authorList>
    </citation>
    <scope>NUCLEOTIDE SEQUENCE [LARGE SCALE GENOMIC DNA]</scope>
    <source>
        <strain evidence="3 4">DSM 6958</strain>
    </source>
</reference>
<feature type="region of interest" description="Disordered" evidence="1">
    <location>
        <begin position="1"/>
        <end position="41"/>
    </location>
</feature>
<accession>A0A1E3PJ60</accession>
<feature type="compositionally biased region" description="Basic and acidic residues" evidence="1">
    <location>
        <begin position="16"/>
        <end position="33"/>
    </location>
</feature>
<dbReference type="Proteomes" id="UP000095009">
    <property type="component" value="Unassembled WGS sequence"/>
</dbReference>
<keyword evidence="2" id="KW-1133">Transmembrane helix</keyword>
<keyword evidence="4" id="KW-1185">Reference proteome</keyword>
<evidence type="ECO:0000256" key="2">
    <source>
        <dbReference type="SAM" id="Phobius"/>
    </source>
</evidence>
<organism evidence="3 4">
    <name type="scientific">Nadsonia fulvescens var. elongata DSM 6958</name>
    <dbReference type="NCBI Taxonomy" id="857566"/>
    <lineage>
        <taxon>Eukaryota</taxon>
        <taxon>Fungi</taxon>
        <taxon>Dikarya</taxon>
        <taxon>Ascomycota</taxon>
        <taxon>Saccharomycotina</taxon>
        <taxon>Dipodascomycetes</taxon>
        <taxon>Dipodascales</taxon>
        <taxon>Dipodascales incertae sedis</taxon>
        <taxon>Nadsonia</taxon>
    </lineage>
</organism>
<keyword evidence="2" id="KW-0812">Transmembrane</keyword>